<reference evidence="1 2" key="1">
    <citation type="submission" date="2016-07" db="EMBL/GenBank/DDBJ databases">
        <title>Pervasive Adenine N6-methylation of Active Genes in Fungi.</title>
        <authorList>
            <consortium name="DOE Joint Genome Institute"/>
            <person name="Mondo S.J."/>
            <person name="Dannebaum R.O."/>
            <person name="Kuo R.C."/>
            <person name="Labutti K."/>
            <person name="Haridas S."/>
            <person name="Kuo A."/>
            <person name="Salamov A."/>
            <person name="Ahrendt S.R."/>
            <person name="Lipzen A."/>
            <person name="Sullivan W."/>
            <person name="Andreopoulos W.B."/>
            <person name="Clum A."/>
            <person name="Lindquist E."/>
            <person name="Daum C."/>
            <person name="Ramamoorthy G.K."/>
            <person name="Gryganskyi A."/>
            <person name="Culley D."/>
            <person name="Magnuson J.K."/>
            <person name="James T.Y."/>
            <person name="O'Malley M.A."/>
            <person name="Stajich J.E."/>
            <person name="Spatafora J.W."/>
            <person name="Visel A."/>
            <person name="Grigoriev I.V."/>
        </authorList>
    </citation>
    <scope>NUCLEOTIDE SEQUENCE [LARGE SCALE GENOMIC DNA]</scope>
    <source>
        <strain evidence="1 2">JEL800</strain>
    </source>
</reference>
<evidence type="ECO:0000313" key="1">
    <source>
        <dbReference type="EMBL" id="ORY48237.1"/>
    </source>
</evidence>
<organism evidence="1 2">
    <name type="scientific">Rhizoclosmatium globosum</name>
    <dbReference type="NCBI Taxonomy" id="329046"/>
    <lineage>
        <taxon>Eukaryota</taxon>
        <taxon>Fungi</taxon>
        <taxon>Fungi incertae sedis</taxon>
        <taxon>Chytridiomycota</taxon>
        <taxon>Chytridiomycota incertae sedis</taxon>
        <taxon>Chytridiomycetes</taxon>
        <taxon>Chytridiales</taxon>
        <taxon>Chytriomycetaceae</taxon>
        <taxon>Rhizoclosmatium</taxon>
    </lineage>
</organism>
<dbReference type="Proteomes" id="UP000193642">
    <property type="component" value="Unassembled WGS sequence"/>
</dbReference>
<proteinExistence type="predicted"/>
<protein>
    <submittedName>
        <fullName evidence="1">Uncharacterized protein</fullName>
    </submittedName>
</protein>
<sequence>MESTATAHCHNYSNYNYSYNFNANNNGQRRGALCPAQLARATFDEITQTFDVIGACVQRGLIRDAIDVLKELMDRIVVHVEQLGLAHSRPSQATNPNLPLQNSVQDSNAVIPVPAQFWNQVNSLFLRLLVALRAESAQMDEWEWIHENVMGWIEILRWFGLVDYELGFWGQDILQAIEMGKMTCVMQRQAAEPQQQ</sequence>
<dbReference type="AlphaFoldDB" id="A0A1Y2CMP9"/>
<comment type="caution">
    <text evidence="1">The sequence shown here is derived from an EMBL/GenBank/DDBJ whole genome shotgun (WGS) entry which is preliminary data.</text>
</comment>
<dbReference type="EMBL" id="MCGO01000012">
    <property type="protein sequence ID" value="ORY48237.1"/>
    <property type="molecule type" value="Genomic_DNA"/>
</dbReference>
<gene>
    <name evidence="1" type="ORF">BCR33DRAFT_714636</name>
</gene>
<dbReference type="OrthoDB" id="5552418at2759"/>
<accession>A0A1Y2CMP9</accession>
<keyword evidence="2" id="KW-1185">Reference proteome</keyword>
<name>A0A1Y2CMP9_9FUNG</name>
<evidence type="ECO:0000313" key="2">
    <source>
        <dbReference type="Proteomes" id="UP000193642"/>
    </source>
</evidence>